<accession>A0AAD1SMY2</accession>
<evidence type="ECO:0000256" key="8">
    <source>
        <dbReference type="ARBA" id="ARBA00022833"/>
    </source>
</evidence>
<dbReference type="GO" id="GO:0005654">
    <property type="term" value="C:nucleoplasm"/>
    <property type="evidence" value="ECO:0007669"/>
    <property type="project" value="UniProtKB-ARBA"/>
</dbReference>
<evidence type="ECO:0000256" key="2">
    <source>
        <dbReference type="ARBA" id="ARBA00022473"/>
    </source>
</evidence>
<feature type="compositionally biased region" description="Polar residues" evidence="21">
    <location>
        <begin position="540"/>
        <end position="561"/>
    </location>
</feature>
<feature type="domain" description="C2H2-type" evidence="22">
    <location>
        <begin position="636"/>
        <end position="663"/>
    </location>
</feature>
<comment type="function">
    <text evidence="16">Required for the establishment of the posterior-most head and the anterior-most tail segments of the embryo. Probably function as a transcriptional regulator. Could repress the transcription of the tsh gene.</text>
</comment>
<evidence type="ECO:0000256" key="17">
    <source>
        <dbReference type="ARBA" id="ARBA00062861"/>
    </source>
</evidence>
<evidence type="ECO:0000256" key="18">
    <source>
        <dbReference type="ARBA" id="ARBA00069282"/>
    </source>
</evidence>
<keyword evidence="8" id="KW-0862">Zinc</keyword>
<feature type="domain" description="C2H2-type" evidence="22">
    <location>
        <begin position="604"/>
        <end position="631"/>
    </location>
</feature>
<keyword evidence="13" id="KW-0539">Nucleus</keyword>
<evidence type="ECO:0000256" key="3">
    <source>
        <dbReference type="ARBA" id="ARBA00022491"/>
    </source>
</evidence>
<gene>
    <name evidence="23" type="ORF">PECUL_23A030045</name>
</gene>
<dbReference type="FunFam" id="3.30.160.60:FF:000215">
    <property type="entry name" value="Spalt-like transcription factor 3"/>
    <property type="match status" value="1"/>
</dbReference>
<dbReference type="FunFam" id="3.30.160.60:FF:000025">
    <property type="entry name" value="Spalt-like transcription factor 1"/>
    <property type="match status" value="1"/>
</dbReference>
<feature type="region of interest" description="Disordered" evidence="21">
    <location>
        <begin position="508"/>
        <end position="561"/>
    </location>
</feature>
<evidence type="ECO:0000256" key="19">
    <source>
        <dbReference type="ARBA" id="ARBA00071947"/>
    </source>
</evidence>
<feature type="compositionally biased region" description="Low complexity" evidence="21">
    <location>
        <begin position="517"/>
        <end position="531"/>
    </location>
</feature>
<evidence type="ECO:0000259" key="22">
    <source>
        <dbReference type="PROSITE" id="PS50157"/>
    </source>
</evidence>
<dbReference type="EMBL" id="OW240917">
    <property type="protein sequence ID" value="CAH2303322.1"/>
    <property type="molecule type" value="Genomic_DNA"/>
</dbReference>
<dbReference type="InterPro" id="IPR036236">
    <property type="entry name" value="Znf_C2H2_sf"/>
</dbReference>
<evidence type="ECO:0000313" key="24">
    <source>
        <dbReference type="Proteomes" id="UP001295444"/>
    </source>
</evidence>
<evidence type="ECO:0000256" key="20">
    <source>
        <dbReference type="PROSITE-ProRule" id="PRU00042"/>
    </source>
</evidence>
<evidence type="ECO:0000256" key="5">
    <source>
        <dbReference type="ARBA" id="ARBA00022723"/>
    </source>
</evidence>
<dbReference type="GO" id="GO:0000122">
    <property type="term" value="P:negative regulation of transcription by RNA polymerase II"/>
    <property type="evidence" value="ECO:0007669"/>
    <property type="project" value="UniProtKB-ARBA"/>
</dbReference>
<dbReference type="FunFam" id="3.30.160.60:FF:000079">
    <property type="entry name" value="Spalt-like transcription factor 3"/>
    <property type="match status" value="1"/>
</dbReference>
<keyword evidence="4" id="KW-1017">Isopeptide bond</keyword>
<dbReference type="SUPFAM" id="SSF57667">
    <property type="entry name" value="beta-beta-alpha zinc fingers"/>
    <property type="match status" value="4"/>
</dbReference>
<dbReference type="Proteomes" id="UP001295444">
    <property type="component" value="Chromosome 06"/>
</dbReference>
<dbReference type="FunFam" id="3.30.160.60:FF:000130">
    <property type="entry name" value="Spalt-like transcription factor 4"/>
    <property type="match status" value="1"/>
</dbReference>
<dbReference type="GO" id="GO:0045944">
    <property type="term" value="P:positive regulation of transcription by RNA polymerase II"/>
    <property type="evidence" value="ECO:0007669"/>
    <property type="project" value="UniProtKB-ARBA"/>
</dbReference>
<evidence type="ECO:0000256" key="7">
    <source>
        <dbReference type="ARBA" id="ARBA00022771"/>
    </source>
</evidence>
<comment type="subcellular location">
    <subcellularLocation>
        <location evidence="1">Nucleus</location>
    </subcellularLocation>
</comment>
<feature type="region of interest" description="Disordered" evidence="21">
    <location>
        <begin position="708"/>
        <end position="729"/>
    </location>
</feature>
<sequence>MSRRKQAKPQHLNSEGQLMETCGEITPFFNMLNVLPWHLNEKSLQGRLLKEGACQQGFDQQNTPNDDVDADGKVKMCRREETHVCEKCCGEFFDHSEFSAHQQTCDKKARVLIVNDSEAGMSDSFVPPTAEGASSELLEGQDTKVFKTSSSVCSTEKPEVKMDSTNLKTVPLPTPKTNGHGCLPKTSVSNTNVTLQTINTTKVAVNQHTSNGVTSLNTNTNTISMILEQLVCLQQQQLQQIQLTEQIRLQIARMAPNSVHPSIAAATEPIKSLGAHLSQQLSAAVALLGQKAGTQNLALESQKQAKLPPSNLSIPLGTVPITLSNSLLKTEPSRGIPAAVPRFSNPVLPLSPGTVIFQNPLSAADQMKKLKGKFPSIAIAENKPNGEDQLFKHKCKFCGKVFGNDSALQIHLRSHTGERPYKCNICGNRFTTKGNLKVHFQRHRDKYPHIRMNPHPVPEDLDNVPTASGIPYGMSVPMDESNVLVDLKPILTQLPNSGINTGFIDPSSVLIPPNMQSKPSPGSEGESVSSGAFGHESGTEHSLNSPPMSGSSEQGSETSKLQQMVENIDKSGSDPNECTVCHRILSCPSSLKMHYRTHTGERPHTCKICGRAFSTRSNLKTHYNVHRANATLKMQHSCPICQKKFTNAVVLQQHIRMHMEGRLPNSLTNDGAGEDIDPAMLEEKIRELSKIFAEENDDDQEMEDLENTNASLGSKPSSPQSETTAELPASQLTPLAPDESQTNMPPALNLHWQNSVRSSDNVSLECDDLTDSSTSGDHDTLNAKSPMESESRALSPTNSHDSIPSKSPPSYNGNDDIGMTNSEVSENGLHDPDNGALDLTNGGLSRKIKEEPGLVQNGEFGKSANLPVNAPPALIKMERPADRIVGTAQFIAPPILAPGLMPLLVPQRRSARQHLCQTCGKHFSSASALQIHERTHTGEKPFACQVCGRAFTTKGNLKVHVGTHMWNNAARRGRRLSMDSTLPSLGSDGKAGDLLPKYLVPSSVSMDPTMWNQYAAAFTNGLAMKTNEISVIQTGGIPSGVPTLPVSNGAMSTATVSTIEASQSGVNRILSGMEEVGAENAPKHQFTHFMEENIAVN</sequence>
<evidence type="ECO:0000256" key="12">
    <source>
        <dbReference type="ARBA" id="ARBA00023163"/>
    </source>
</evidence>
<evidence type="ECO:0000256" key="4">
    <source>
        <dbReference type="ARBA" id="ARBA00022499"/>
    </source>
</evidence>
<dbReference type="AlphaFoldDB" id="A0AAD1SMY2"/>
<dbReference type="InterPro" id="IPR013087">
    <property type="entry name" value="Znf_C2H2_type"/>
</dbReference>
<evidence type="ECO:0000256" key="14">
    <source>
        <dbReference type="ARBA" id="ARBA00038474"/>
    </source>
</evidence>
<dbReference type="PROSITE" id="PS50157">
    <property type="entry name" value="ZINC_FINGER_C2H2_2"/>
    <property type="match status" value="7"/>
</dbReference>
<dbReference type="PANTHER" id="PTHR23233:SF19">
    <property type="entry name" value="SAL-LIKE PROTEIN 4"/>
    <property type="match status" value="1"/>
</dbReference>
<dbReference type="GO" id="GO:0000981">
    <property type="term" value="F:DNA-binding transcription factor activity, RNA polymerase II-specific"/>
    <property type="evidence" value="ECO:0007669"/>
    <property type="project" value="TreeGrafter"/>
</dbReference>
<evidence type="ECO:0000256" key="11">
    <source>
        <dbReference type="ARBA" id="ARBA00023125"/>
    </source>
</evidence>
<dbReference type="GO" id="GO:0008270">
    <property type="term" value="F:zinc ion binding"/>
    <property type="evidence" value="ECO:0007669"/>
    <property type="project" value="UniProtKB-KW"/>
</dbReference>
<dbReference type="GO" id="GO:0042733">
    <property type="term" value="P:embryonic digit morphogenesis"/>
    <property type="evidence" value="ECO:0007669"/>
    <property type="project" value="UniProtKB-ARBA"/>
</dbReference>
<dbReference type="InterPro" id="IPR051565">
    <property type="entry name" value="Sal_C2H2-zinc-finger"/>
</dbReference>
<keyword evidence="9" id="KW-0832">Ubl conjugation</keyword>
<feature type="domain" description="C2H2-type" evidence="22">
    <location>
        <begin position="914"/>
        <end position="941"/>
    </location>
</feature>
<evidence type="ECO:0000256" key="21">
    <source>
        <dbReference type="SAM" id="MobiDB-lite"/>
    </source>
</evidence>
<feature type="compositionally biased region" description="Polar residues" evidence="21">
    <location>
        <begin position="708"/>
        <end position="724"/>
    </location>
</feature>
<evidence type="ECO:0000256" key="1">
    <source>
        <dbReference type="ARBA" id="ARBA00004123"/>
    </source>
</evidence>
<comment type="function">
    <text evidence="15">Transcriptional repressor involved in organogenesis. Plays an essential role in ureteric bud invasion during kidney development.</text>
</comment>
<evidence type="ECO:0000256" key="13">
    <source>
        <dbReference type="ARBA" id="ARBA00023242"/>
    </source>
</evidence>
<dbReference type="PANTHER" id="PTHR23233">
    <property type="entry name" value="SAL-LIKE PROTEIN"/>
    <property type="match status" value="1"/>
</dbReference>
<dbReference type="PROSITE" id="PS00028">
    <property type="entry name" value="ZINC_FINGER_C2H2_1"/>
    <property type="match status" value="7"/>
</dbReference>
<name>A0AAD1SMY2_PELCU</name>
<keyword evidence="3" id="KW-0678">Repressor</keyword>
<dbReference type="SMART" id="SM00355">
    <property type="entry name" value="ZnF_C2H2"/>
    <property type="match status" value="7"/>
</dbReference>
<keyword evidence="5" id="KW-0479">Metal-binding</keyword>
<evidence type="ECO:0000256" key="16">
    <source>
        <dbReference type="ARBA" id="ARBA00056983"/>
    </source>
</evidence>
<dbReference type="Gene3D" id="3.30.160.60">
    <property type="entry name" value="Classic Zinc Finger"/>
    <property type="match status" value="6"/>
</dbReference>
<feature type="compositionally biased region" description="Basic and acidic residues" evidence="21">
    <location>
        <begin position="776"/>
        <end position="791"/>
    </location>
</feature>
<proteinExistence type="inferred from homology"/>
<dbReference type="GO" id="GO:0007507">
    <property type="term" value="P:heart development"/>
    <property type="evidence" value="ECO:0007669"/>
    <property type="project" value="UniProtKB-ARBA"/>
</dbReference>
<protein>
    <recommendedName>
        <fullName evidence="19">Homeotic protein spalt-major</fullName>
    </recommendedName>
    <alternativeName>
        <fullName evidence="18">Sal-like protein 1</fullName>
    </alternativeName>
</protein>
<dbReference type="Pfam" id="PF00096">
    <property type="entry name" value="zf-C2H2"/>
    <property type="match status" value="6"/>
</dbReference>
<keyword evidence="6" id="KW-0677">Repeat</keyword>
<evidence type="ECO:0000256" key="6">
    <source>
        <dbReference type="ARBA" id="ARBA00022737"/>
    </source>
</evidence>
<evidence type="ECO:0000256" key="15">
    <source>
        <dbReference type="ARBA" id="ARBA00053244"/>
    </source>
</evidence>
<dbReference type="CDD" id="cd20908">
    <property type="entry name" value="SUF4-like"/>
    <property type="match status" value="1"/>
</dbReference>
<evidence type="ECO:0000313" key="23">
    <source>
        <dbReference type="EMBL" id="CAH2303322.1"/>
    </source>
</evidence>
<organism evidence="23 24">
    <name type="scientific">Pelobates cultripes</name>
    <name type="common">Western spadefoot toad</name>
    <dbReference type="NCBI Taxonomy" id="61616"/>
    <lineage>
        <taxon>Eukaryota</taxon>
        <taxon>Metazoa</taxon>
        <taxon>Chordata</taxon>
        <taxon>Craniata</taxon>
        <taxon>Vertebrata</taxon>
        <taxon>Euteleostomi</taxon>
        <taxon>Amphibia</taxon>
        <taxon>Batrachia</taxon>
        <taxon>Anura</taxon>
        <taxon>Pelobatoidea</taxon>
        <taxon>Pelobatidae</taxon>
        <taxon>Pelobates</taxon>
    </lineage>
</organism>
<feature type="region of interest" description="Disordered" evidence="21">
    <location>
        <begin position="763"/>
        <end position="842"/>
    </location>
</feature>
<dbReference type="GO" id="GO:0000792">
    <property type="term" value="C:heterochromatin"/>
    <property type="evidence" value="ECO:0007669"/>
    <property type="project" value="UniProtKB-ARBA"/>
</dbReference>
<feature type="compositionally biased region" description="Polar residues" evidence="21">
    <location>
        <begin position="792"/>
        <end position="825"/>
    </location>
</feature>
<feature type="domain" description="C2H2-type" evidence="22">
    <location>
        <begin position="576"/>
        <end position="603"/>
    </location>
</feature>
<keyword evidence="7 20" id="KW-0863">Zinc-finger</keyword>
<keyword evidence="10" id="KW-0805">Transcription regulation</keyword>
<feature type="domain" description="C2H2-type" evidence="22">
    <location>
        <begin position="393"/>
        <end position="420"/>
    </location>
</feature>
<keyword evidence="24" id="KW-1185">Reference proteome</keyword>
<comment type="similarity">
    <text evidence="14">Belongs to the sal C2H2-type zinc-finger protein family.</text>
</comment>
<dbReference type="GO" id="GO:0003337">
    <property type="term" value="P:mesenchymal to epithelial transition involved in metanephros morphogenesis"/>
    <property type="evidence" value="ECO:0007669"/>
    <property type="project" value="UniProtKB-ARBA"/>
</dbReference>
<evidence type="ECO:0000256" key="10">
    <source>
        <dbReference type="ARBA" id="ARBA00023015"/>
    </source>
</evidence>
<dbReference type="FunFam" id="3.30.160.60:FF:000302">
    <property type="entry name" value="Spalt-like transcription factor 1"/>
    <property type="match status" value="1"/>
</dbReference>
<dbReference type="FunFam" id="3.30.160.60:FF:000291">
    <property type="entry name" value="Spalt-like transcription factor 4"/>
    <property type="match status" value="1"/>
</dbReference>
<feature type="domain" description="C2H2-type" evidence="22">
    <location>
        <begin position="942"/>
        <end position="969"/>
    </location>
</feature>
<dbReference type="GO" id="GO:0035295">
    <property type="term" value="P:tube development"/>
    <property type="evidence" value="ECO:0007669"/>
    <property type="project" value="UniProtKB-ARBA"/>
</dbReference>
<keyword evidence="11" id="KW-0238">DNA-binding</keyword>
<reference evidence="23" key="1">
    <citation type="submission" date="2022-03" db="EMBL/GenBank/DDBJ databases">
        <authorList>
            <person name="Alioto T."/>
            <person name="Alioto T."/>
            <person name="Gomez Garrido J."/>
        </authorList>
    </citation>
    <scope>NUCLEOTIDE SEQUENCE</scope>
</reference>
<evidence type="ECO:0000256" key="9">
    <source>
        <dbReference type="ARBA" id="ARBA00022843"/>
    </source>
</evidence>
<dbReference type="GO" id="GO:0000978">
    <property type="term" value="F:RNA polymerase II cis-regulatory region sequence-specific DNA binding"/>
    <property type="evidence" value="ECO:0007669"/>
    <property type="project" value="TreeGrafter"/>
</dbReference>
<keyword evidence="12" id="KW-0804">Transcription</keyword>
<feature type="domain" description="C2H2-type" evidence="22">
    <location>
        <begin position="421"/>
        <end position="448"/>
    </location>
</feature>
<comment type="subunit">
    <text evidence="17">May associate with NuRD histone deacetylase complex (HDAC). Interacts with components of HDAC complex including HDAC1, HDAC2, RBBP4, RBPP7, MTA1 and MTA2. Interacts with CCNQ. Interacts with NSD2 (via PHD-type zinc fingers 1, 2 and 3).</text>
</comment>
<keyword evidence="2" id="KW-0217">Developmental protein</keyword>